<dbReference type="GO" id="GO:0004674">
    <property type="term" value="F:protein serine/threonine kinase activity"/>
    <property type="evidence" value="ECO:0007669"/>
    <property type="project" value="TreeGrafter"/>
</dbReference>
<dbReference type="PANTHER" id="PTHR24346:SF30">
    <property type="entry name" value="MATERNAL EMBRYONIC LEUCINE ZIPPER KINASE"/>
    <property type="match status" value="1"/>
</dbReference>
<evidence type="ECO:0000313" key="4">
    <source>
        <dbReference type="EMBL" id="PEN09221.1"/>
    </source>
</evidence>
<evidence type="ECO:0000259" key="3">
    <source>
        <dbReference type="PROSITE" id="PS50011"/>
    </source>
</evidence>
<dbReference type="PROSITE" id="PS50011">
    <property type="entry name" value="PROTEIN_KINASE_DOM"/>
    <property type="match status" value="1"/>
</dbReference>
<protein>
    <recommendedName>
        <fullName evidence="3">Protein kinase domain-containing protein</fullName>
    </recommendedName>
</protein>
<organism evidence="4 5">
    <name type="scientific">Longimonas halophila</name>
    <dbReference type="NCBI Taxonomy" id="1469170"/>
    <lineage>
        <taxon>Bacteria</taxon>
        <taxon>Pseudomonadati</taxon>
        <taxon>Rhodothermota</taxon>
        <taxon>Rhodothermia</taxon>
        <taxon>Rhodothermales</taxon>
        <taxon>Salisaetaceae</taxon>
        <taxon>Longimonas</taxon>
    </lineage>
</organism>
<keyword evidence="2" id="KW-0067">ATP-binding</keyword>
<comment type="caution">
    <text evidence="4">The sequence shown here is derived from an EMBL/GenBank/DDBJ whole genome shotgun (WGS) entry which is preliminary data.</text>
</comment>
<dbReference type="OrthoDB" id="9770276at2"/>
<evidence type="ECO:0000313" key="5">
    <source>
        <dbReference type="Proteomes" id="UP000221024"/>
    </source>
</evidence>
<dbReference type="PANTHER" id="PTHR24346">
    <property type="entry name" value="MAP/MICROTUBULE AFFINITY-REGULATING KINASE"/>
    <property type="match status" value="1"/>
</dbReference>
<dbReference type="AlphaFoldDB" id="A0A2H3NPM3"/>
<dbReference type="GO" id="GO:0005737">
    <property type="term" value="C:cytoplasm"/>
    <property type="evidence" value="ECO:0007669"/>
    <property type="project" value="TreeGrafter"/>
</dbReference>
<evidence type="ECO:0000256" key="2">
    <source>
        <dbReference type="ARBA" id="ARBA00022840"/>
    </source>
</evidence>
<keyword evidence="5" id="KW-1185">Reference proteome</keyword>
<dbReference type="InterPro" id="IPR000719">
    <property type="entry name" value="Prot_kinase_dom"/>
</dbReference>
<dbReference type="SUPFAM" id="SSF56112">
    <property type="entry name" value="Protein kinase-like (PK-like)"/>
    <property type="match status" value="1"/>
</dbReference>
<dbReference type="Pfam" id="PF00069">
    <property type="entry name" value="Pkinase"/>
    <property type="match status" value="1"/>
</dbReference>
<gene>
    <name evidence="4" type="ORF">CRI93_00375</name>
</gene>
<feature type="domain" description="Protein kinase" evidence="3">
    <location>
        <begin position="13"/>
        <end position="287"/>
    </location>
</feature>
<keyword evidence="1" id="KW-0547">Nucleotide-binding</keyword>
<name>A0A2H3NPM3_9BACT</name>
<dbReference type="Gene3D" id="1.10.510.10">
    <property type="entry name" value="Transferase(Phosphotransferase) domain 1"/>
    <property type="match status" value="1"/>
</dbReference>
<reference evidence="4 5" key="1">
    <citation type="submission" date="2017-10" db="EMBL/GenBank/DDBJ databases">
        <title>Draft genome of Longimonas halophila.</title>
        <authorList>
            <person name="Goh K.M."/>
            <person name="Shamsir M.S."/>
            <person name="Lim S.W."/>
        </authorList>
    </citation>
    <scope>NUCLEOTIDE SEQUENCE [LARGE SCALE GENOMIC DNA]</scope>
    <source>
        <strain evidence="4 5">KCTC 42399</strain>
    </source>
</reference>
<dbReference type="SMART" id="SM00220">
    <property type="entry name" value="S_TKc"/>
    <property type="match status" value="1"/>
</dbReference>
<accession>A0A2H3NPM3</accession>
<dbReference type="GO" id="GO:0005524">
    <property type="term" value="F:ATP binding"/>
    <property type="evidence" value="ECO:0007669"/>
    <property type="project" value="UniProtKB-KW"/>
</dbReference>
<dbReference type="GO" id="GO:0035556">
    <property type="term" value="P:intracellular signal transduction"/>
    <property type="evidence" value="ECO:0007669"/>
    <property type="project" value="TreeGrafter"/>
</dbReference>
<sequence>MDLAPLTVLNGMYTVRRTLEDSSPFDFKYLGERSDDGQEVIIREFFPSPLIRRKSGKTSVSAKGTNQQAAFDDGLDYFAKESRALRQLSHQALPQDYDVFEANGTMYRVRNQHPSMSLAEGLRSKGTLPEKAALTIMMPVLEALHEAHEAGLYHGGISPDTIRLLPDGNVLVTGFRGAYLQLARDLDVLDDFIHPSTSAIEQYTPRAEQGPATDVYAAAATICMMVTGTELPTAKDRLSDDQADPMELLVQDADAFTSPEVRDVLLDALRVDPSKRLQSAHDLHTTLEQASERYDSEDDAYVVVPVEDDQGPAEANVISEGPSDDQGTNPLLIAIPVLLLIGGVVWFMMSGSSGGPCEGFATTSINQARTCYTDAENDGPVEVTLSGTVTRAYSDYVRLQDESGDIGASGLVVRRTTGPFHDAIGAGDITPGTQLQVAGTLSDFNGLIQINEQDLDSYEITGETDVPEPLSIDLPTVASEGLAYESVLIRVDSLQIQGDATTFEEQSDYVVERDGRTAAFRVQRPSETELPGTAVPQAPFTYEGVVGQFSGEPQLIPIRTSDLQVQE</sequence>
<dbReference type="InterPro" id="IPR011009">
    <property type="entry name" value="Kinase-like_dom_sf"/>
</dbReference>
<dbReference type="RefSeq" id="WP_098060621.1">
    <property type="nucleotide sequence ID" value="NZ_PDEP01000001.1"/>
</dbReference>
<evidence type="ECO:0000256" key="1">
    <source>
        <dbReference type="ARBA" id="ARBA00022741"/>
    </source>
</evidence>
<dbReference type="Proteomes" id="UP000221024">
    <property type="component" value="Unassembled WGS sequence"/>
</dbReference>
<proteinExistence type="predicted"/>
<dbReference type="EMBL" id="PDEP01000001">
    <property type="protein sequence ID" value="PEN09221.1"/>
    <property type="molecule type" value="Genomic_DNA"/>
</dbReference>